<dbReference type="PANTHER" id="PTHR21581:SF6">
    <property type="entry name" value="TRAFFICKING PROTEIN PARTICLE COMPLEX SUBUNIT 12"/>
    <property type="match status" value="1"/>
</dbReference>
<evidence type="ECO:0000256" key="5">
    <source>
        <dbReference type="ARBA" id="ARBA00022984"/>
    </source>
</evidence>
<dbReference type="OrthoDB" id="9795979at2"/>
<evidence type="ECO:0000256" key="6">
    <source>
        <dbReference type="ARBA" id="ARBA00023316"/>
    </source>
</evidence>
<evidence type="ECO:0000256" key="4">
    <source>
        <dbReference type="ARBA" id="ARBA00022960"/>
    </source>
</evidence>
<protein>
    <submittedName>
        <fullName evidence="13">D-alanyl-D-alanine carboxypeptidase DacF</fullName>
        <ecNumber evidence="13">3.4.16.4</ecNumber>
    </submittedName>
</protein>
<evidence type="ECO:0000313" key="13">
    <source>
        <dbReference type="EMBL" id="ESS69039.1"/>
    </source>
</evidence>
<evidence type="ECO:0000256" key="10">
    <source>
        <dbReference type="SAM" id="MobiDB-lite"/>
    </source>
</evidence>
<feature type="signal peptide" evidence="11">
    <location>
        <begin position="1"/>
        <end position="28"/>
    </location>
</feature>
<keyword evidence="2 11" id="KW-0732">Signal</keyword>
<evidence type="ECO:0000256" key="2">
    <source>
        <dbReference type="ARBA" id="ARBA00022729"/>
    </source>
</evidence>
<evidence type="ECO:0000313" key="14">
    <source>
        <dbReference type="Proteomes" id="UP000017842"/>
    </source>
</evidence>
<dbReference type="InterPro" id="IPR012338">
    <property type="entry name" value="Beta-lactam/transpept-like"/>
</dbReference>
<dbReference type="Proteomes" id="UP000017842">
    <property type="component" value="Unassembled WGS sequence"/>
</dbReference>
<dbReference type="SUPFAM" id="SSF56601">
    <property type="entry name" value="beta-lactamase/transpeptidase-like"/>
    <property type="match status" value="1"/>
</dbReference>
<feature type="chain" id="PRO_5004731455" evidence="11">
    <location>
        <begin position="29"/>
        <end position="460"/>
    </location>
</feature>
<dbReference type="eggNOG" id="COG1686">
    <property type="taxonomic scope" value="Bacteria"/>
</dbReference>
<keyword evidence="6" id="KW-0961">Cell wall biogenesis/degradation</keyword>
<dbReference type="GO" id="GO:0071555">
    <property type="term" value="P:cell wall organization"/>
    <property type="evidence" value="ECO:0007669"/>
    <property type="project" value="UniProtKB-KW"/>
</dbReference>
<organism evidence="13 14">
    <name type="scientific">Methyloglobulus morosus KoM1</name>
    <dbReference type="NCBI Taxonomy" id="1116472"/>
    <lineage>
        <taxon>Bacteria</taxon>
        <taxon>Pseudomonadati</taxon>
        <taxon>Pseudomonadota</taxon>
        <taxon>Gammaproteobacteria</taxon>
        <taxon>Methylococcales</taxon>
        <taxon>Methylococcaceae</taxon>
        <taxon>Methyloglobulus</taxon>
    </lineage>
</organism>
<dbReference type="InterPro" id="IPR001967">
    <property type="entry name" value="Peptidase_S11_N"/>
</dbReference>
<dbReference type="AlphaFoldDB" id="V5BMN2"/>
<evidence type="ECO:0000256" key="3">
    <source>
        <dbReference type="ARBA" id="ARBA00022801"/>
    </source>
</evidence>
<keyword evidence="13" id="KW-0121">Carboxypeptidase</keyword>
<feature type="active site" evidence="7">
    <location>
        <position position="113"/>
    </location>
</feature>
<evidence type="ECO:0000259" key="12">
    <source>
        <dbReference type="Pfam" id="PF00768"/>
    </source>
</evidence>
<name>V5BMN2_9GAMM</name>
<accession>V5BMN2</accession>
<evidence type="ECO:0000256" key="1">
    <source>
        <dbReference type="ARBA" id="ARBA00007164"/>
    </source>
</evidence>
<dbReference type="PRINTS" id="PR00725">
    <property type="entry name" value="DADACBPTASE1"/>
</dbReference>
<dbReference type="GO" id="GO:0009252">
    <property type="term" value="P:peptidoglycan biosynthetic process"/>
    <property type="evidence" value="ECO:0007669"/>
    <property type="project" value="UniProtKB-KW"/>
</dbReference>
<gene>
    <name evidence="13" type="primary">dacF</name>
    <name evidence="13" type="ORF">MGMO_139c00130</name>
</gene>
<sequence length="460" mass="49890">MKIVKRILLVLTATGLMLASHTAMSRHAALLIDADNGNVLYELEANQAWYPASLTKLMTLYMAFSALESGRLSLKDPMSVSSHAAQQPTSKLGLRAWETISVEDAILAVVTRSANDAAVVLAEKIGGSETQFAIQMTSMAHSIGMYGSHFMNATGLPNDWQTTTAHDMALLALRIVRDFPQYYPYFGVDSFYINGRYLRSTNKFVAHYPGAEGMKTGYTCGSGFNLVASANQNGKRLIGVVLGGLSSSERYQHMFSMMDNGFADSYSGYPTNNINTMSKNSVGTPPYQLPCGHRPPSHYAARHIEENNEGDDDRHLRYVRKTPISRHHAAYRSRPESTRTVTKVRIAGRTKTIVRHASGPLRVTKISRNSRMASKKTGTIKMASISGSSRKKARGTTVASKSRSLGKPSQIAQASTHGKGYYVPSSKGKNATGTSAKGKSSVKSAGGSKTSAKGKRTSKK</sequence>
<feature type="compositionally biased region" description="Low complexity" evidence="10">
    <location>
        <begin position="432"/>
        <end position="451"/>
    </location>
</feature>
<proteinExistence type="inferred from homology"/>
<dbReference type="PANTHER" id="PTHR21581">
    <property type="entry name" value="D-ALANYL-D-ALANINE CARBOXYPEPTIDASE"/>
    <property type="match status" value="1"/>
</dbReference>
<feature type="domain" description="Peptidase S11 D-alanyl-D-alanine carboxypeptidase A N-terminal" evidence="12">
    <location>
        <begin position="21"/>
        <end position="244"/>
    </location>
</feature>
<dbReference type="GO" id="GO:0006508">
    <property type="term" value="P:proteolysis"/>
    <property type="evidence" value="ECO:0007669"/>
    <property type="project" value="InterPro"/>
</dbReference>
<feature type="binding site" evidence="8">
    <location>
        <position position="215"/>
    </location>
    <ligand>
        <name>substrate</name>
    </ligand>
</feature>
<dbReference type="EC" id="3.4.16.4" evidence="13"/>
<evidence type="ECO:0000256" key="11">
    <source>
        <dbReference type="SAM" id="SignalP"/>
    </source>
</evidence>
<dbReference type="GO" id="GO:0008360">
    <property type="term" value="P:regulation of cell shape"/>
    <property type="evidence" value="ECO:0007669"/>
    <property type="project" value="UniProtKB-KW"/>
</dbReference>
<dbReference type="GO" id="GO:0009002">
    <property type="term" value="F:serine-type D-Ala-D-Ala carboxypeptidase activity"/>
    <property type="evidence" value="ECO:0007669"/>
    <property type="project" value="UniProtKB-EC"/>
</dbReference>
<feature type="active site" description="Proton acceptor" evidence="7">
    <location>
        <position position="56"/>
    </location>
</feature>
<dbReference type="EMBL" id="AYLO01000129">
    <property type="protein sequence ID" value="ESS69039.1"/>
    <property type="molecule type" value="Genomic_DNA"/>
</dbReference>
<keyword evidence="4" id="KW-0133">Cell shape</keyword>
<evidence type="ECO:0000256" key="7">
    <source>
        <dbReference type="PIRSR" id="PIRSR618044-1"/>
    </source>
</evidence>
<comment type="caution">
    <text evidence="13">The sequence shown here is derived from an EMBL/GenBank/DDBJ whole genome shotgun (WGS) entry which is preliminary data.</text>
</comment>
<keyword evidence="13" id="KW-0645">Protease</keyword>
<reference evidence="13 14" key="1">
    <citation type="journal article" date="2013" name="Genome Announc.">
        <title>Draft Genome Sequence of the Methanotrophic Gammaproteobacterium Methyloglobulus morosus DSM 22980 Strain KoM1.</title>
        <authorList>
            <person name="Poehlein A."/>
            <person name="Deutzmann J.S."/>
            <person name="Daniel R."/>
            <person name="Simeonova D.D."/>
        </authorList>
    </citation>
    <scope>NUCLEOTIDE SEQUENCE [LARGE SCALE GENOMIC DNA]</scope>
    <source>
        <strain evidence="13 14">KoM1</strain>
    </source>
</reference>
<comment type="similarity">
    <text evidence="1 9">Belongs to the peptidase S11 family.</text>
</comment>
<dbReference type="PATRIC" id="fig|1116472.3.peg.3484"/>
<dbReference type="Pfam" id="PF00768">
    <property type="entry name" value="Peptidase_S11"/>
    <property type="match status" value="1"/>
</dbReference>
<evidence type="ECO:0000256" key="9">
    <source>
        <dbReference type="RuleBase" id="RU004016"/>
    </source>
</evidence>
<keyword evidence="5" id="KW-0573">Peptidoglycan synthesis</keyword>
<dbReference type="STRING" id="1116472.MGMO_139c00130"/>
<dbReference type="InterPro" id="IPR018044">
    <property type="entry name" value="Peptidase_S11"/>
</dbReference>
<evidence type="ECO:0000256" key="8">
    <source>
        <dbReference type="PIRSR" id="PIRSR618044-2"/>
    </source>
</evidence>
<keyword evidence="14" id="KW-1185">Reference proteome</keyword>
<feature type="region of interest" description="Disordered" evidence="10">
    <location>
        <begin position="371"/>
        <end position="460"/>
    </location>
</feature>
<dbReference type="Gene3D" id="3.40.710.10">
    <property type="entry name" value="DD-peptidase/beta-lactamase superfamily"/>
    <property type="match status" value="1"/>
</dbReference>
<keyword evidence="3 13" id="KW-0378">Hydrolase</keyword>
<feature type="active site" description="Acyl-ester intermediate" evidence="7">
    <location>
        <position position="53"/>
    </location>
</feature>